<evidence type="ECO:0000256" key="3">
    <source>
        <dbReference type="ARBA" id="ARBA00022750"/>
    </source>
</evidence>
<dbReference type="SMART" id="SM00343">
    <property type="entry name" value="ZnF_C2HC"/>
    <property type="match status" value="1"/>
</dbReference>
<evidence type="ECO:0000256" key="5">
    <source>
        <dbReference type="PROSITE-ProRule" id="PRU00047"/>
    </source>
</evidence>
<dbReference type="InterPro" id="IPR013103">
    <property type="entry name" value="RVT_2"/>
</dbReference>
<dbReference type="PROSITE" id="PS50994">
    <property type="entry name" value="INTEGRASE"/>
    <property type="match status" value="1"/>
</dbReference>
<evidence type="ECO:0000256" key="7">
    <source>
        <dbReference type="SAM" id="MobiDB-lite"/>
    </source>
</evidence>
<organism evidence="10 11">
    <name type="scientific">Centaurea solstitialis</name>
    <name type="common">yellow star-thistle</name>
    <dbReference type="NCBI Taxonomy" id="347529"/>
    <lineage>
        <taxon>Eukaryota</taxon>
        <taxon>Viridiplantae</taxon>
        <taxon>Streptophyta</taxon>
        <taxon>Embryophyta</taxon>
        <taxon>Tracheophyta</taxon>
        <taxon>Spermatophyta</taxon>
        <taxon>Magnoliopsida</taxon>
        <taxon>eudicotyledons</taxon>
        <taxon>Gunneridae</taxon>
        <taxon>Pentapetalae</taxon>
        <taxon>asterids</taxon>
        <taxon>campanulids</taxon>
        <taxon>Asterales</taxon>
        <taxon>Asteraceae</taxon>
        <taxon>Carduoideae</taxon>
        <taxon>Cardueae</taxon>
        <taxon>Centaureinae</taxon>
        <taxon>Centaurea</taxon>
    </lineage>
</organism>
<feature type="region of interest" description="Disordered" evidence="7">
    <location>
        <begin position="297"/>
        <end position="336"/>
    </location>
</feature>
<evidence type="ECO:0000256" key="4">
    <source>
        <dbReference type="ARBA" id="ARBA00022801"/>
    </source>
</evidence>
<feature type="region of interest" description="Disordered" evidence="7">
    <location>
        <begin position="248"/>
        <end position="277"/>
    </location>
</feature>
<gene>
    <name evidence="10" type="ORF">OSB04_017897</name>
</gene>
<dbReference type="Pfam" id="PF00098">
    <property type="entry name" value="zf-CCHC"/>
    <property type="match status" value="1"/>
</dbReference>
<feature type="region of interest" description="Disordered" evidence="7">
    <location>
        <begin position="1534"/>
        <end position="1581"/>
    </location>
</feature>
<feature type="compositionally biased region" description="Polar residues" evidence="7">
    <location>
        <begin position="301"/>
        <end position="313"/>
    </location>
</feature>
<dbReference type="Pfam" id="PF25597">
    <property type="entry name" value="SH3_retrovirus"/>
    <property type="match status" value="1"/>
</dbReference>
<dbReference type="GO" id="GO:0006508">
    <property type="term" value="P:proteolysis"/>
    <property type="evidence" value="ECO:0007669"/>
    <property type="project" value="UniProtKB-KW"/>
</dbReference>
<dbReference type="InterPro" id="IPR043502">
    <property type="entry name" value="DNA/RNA_pol_sf"/>
</dbReference>
<proteinExistence type="predicted"/>
<sequence>MTTREALAIGSDIKPPVLFRGDYNMWRDRFLDFIDRQDLGDYIRLSLKEGLKVFTEEKPAQPDSDPPVAAHTVLKKFEDMTVEEKNRHKADKLAKSFMLLGLPNDIYFTIDSHNSTGKEMWDQIEKKMLGTSVGTQMKVTNIIKRYEQFKARDDEKLDDTYERFCNLLNELRKNGITKTKIENNVKFLTNLQPVWKLYSNSVFQNKSLADIDIHVVYEILKQSQDDVQDALDAKVKSEKEKADTLALMADKRGKQVVHRSRARSDSSDTPEVSSDSDVDVAEFKQAMAMMTKAFQRRFYKQPSSNKQRYSSTSRKSEYRGRHKDKRSDKKTDSARYYEKGKYEEKKKFGEKRIEENDEKKTDEVQKCFKCGKPGHFARDCPNGGVKDYSYYSYKASLAKKKESGKALLAEEDHWLNATDDESDDAVCMMVKAFMSKMIPKSGQKTDFSLRRCNPHDSDDSLADSLDDWFVDSSDDSVGIMDDSVSSDDEAIEVINVSDGSEGDDETEDVVIGSDSEDGDSTAKNQLCLMANPDDHSSEDESEVRFNPHVKFDAYIKSSNANMENLRKKLKAQILLTDKWEARSKQNDALIVELSDKNAQNEHLVQYLMKENEKFLEQSVISDNKQKAKLSEISDKLSIKEKEYNDIQKKFSTLSDEKEVLLGHIKKVETMLLKRGQTDQTIFLNKPKEFKAYNVREGLGFENPHYLKRAIRFVPTLYDTIYFNLDKKYRMRFTRSSEEVEAEHDKQVIQKRKFKQFKSDDSPVDNSKFYEFRYYKTLKDLDDERRMNSSEKDQMLCKISDLQKQVFKLKGELQKFSNSSSSVHKSSNTSDISFVCASPTSEDSVKSENALQLSTIVNSICCVCSAKKFVESEAVSKVKSLELRNAQLSNQISDFEQLLILERNNFEKERRVLEENILDLSSKMSDLEIKMDFERQQFQSVSKSSEEKSLELRNQIEAEHDKRRKQKDNVQIPFNYARLNDSYSKREISLSDDYIRSYSEEEFKQFKSDDSPVDNSKFYEFRYYKTLKDLDDERRMNSSEKDQMLCKISDLQKQVFKLKGELQKFSNSSSSVHKSSNTSDISFVCASPTSEDSVKSENALQLSTIVNSICCVCSAKKFVESEAVSKVKSLELRNAQLSNQISDFEQLLILERNNFEKERRVLEENILDLSSKMSDLEIKMDFERQQFQSVSKSSEEKSLELRNQIEAEHDKRRKQKDNVQIPFNYARLNDSYSKREISLSDDYIRSYSEEEFKQFKSDDSPVDNSKFYEFRYYKTLKDLDDERRMNSSEKDQMLCKISDLQKQVFKLKGELQKFSNSSSSVHKSSNTSDISFVCASPTSEDSVKSENALQLSTIVNSICCVCSAKKFVESEAVSKVKSLELRNAQLSNQISDFEQLLILERNNFEKERRVLEENILDLSSKMSDLEIKMDFERQQFQSVSKSSEEKSLELRNQIVALQNQISDERNQFKRKEQVLKSEKKALEQMFVAHKKEPVVETDFEKQKEFFTCEIKRLTRQLAEFSTKAMTSMVNDNKKFDSSSLSQSEKEQAKHVSNIKPKLHEGQSSSSISKHTQRNFSEDTNKSKDKFIQYPQNSRQKVNVQHKNGYYSSFTNSSASDFSDNFQRRQVKQVWRRKEFTNSCSPTSSSSNTKNRHVWYLDSGCSKHMTGCKEILHNFKPKFCGLVQFGNEQYAPIVGYGDVIQDKVTIKKVSLVEGLGHNLFSIGQFCDKDLEVGFKKRRCVVKTESGKELLVGTRRRNLYKIDLRDVKAKNTLCLLSKASNQQSVLWHRRLSHLNFKGLNKLVIGNLAIGIPDLRFQQDHLCSACQLGKMKRVSHKSKLEHGTEKPLQLIHMDLCGPMRVQSINGKKYVLVMVDDYSRYTWVKFLRSKDEAPEIIIYVLKEVQVNLQSQVQKIRSDHGTEFKNKVIGGYLESVGIKHTFAAVRTPQQNGVVERRNRTLVEAARTMLAYSKLPMFLWAEAVDMACYTQNHSIVNNRFGKTPYELINNQVPNIGHFRVFGCRCFVLNDREDRHKLQAKSDEAIFIGYSKNSIAYRVYNKRTKMVMESSNVKFDPYAEMASDHDSSEPGLTGVLAVNLVNPDHVTPTKQKDGASTSTNNLSDLDLLFENFYNEYFGSSSSDSTTNNNSSYIHRDTTVNVQEPVSISGPSTSIISEDTSSVESPQVQNSIIPIPENQEIIPIVDSSQIQEADIGSSEDISDPIPIRMESTFDDYSEDLQIVPSFESLQEVPISSYTDSSYDLQLYRPLPHTTKWTRDHPLHQIIGDPNAPVQTRSATANECLFAAFLSDVEPLKVVDALADPDWFMAMQEEINQFNKKDEDNIVVRNKARLVAKGYRQQEGIDYNETFAPVARIEAIRMFLAYAAHKDFTVYQMDVKTAFLNGVLKEEVYVSQPEGFVDQDHPDHVYILDKALYGLKQAPRAWYDSLSQFLVESGYSKGYLKKYNLENAKILKTPMSPSCALDSDPDGKAVDVTTYRGMIGSLMYLTASRPDIMFSTCLCARYQSKPKESHLKAVKRIFRHLKGTVNLGLWYPKGSGYELTGYTDADHGGCKLDRKSTTGHIQFLGDKLVSWASKKQNCVSLSTAEVEYVDAASCCSQIIWMRTQLRDYGFRFDKIPIYCDSKSAIAISCNPVQHTKTKHIDIRYHFIKDHVEKGTIELYFVNTEFQLADLFTKALDEKRFNFLITKLGMRTLKT</sequence>
<feature type="coiled-coil region" evidence="6">
    <location>
        <begin position="877"/>
        <end position="936"/>
    </location>
</feature>
<dbReference type="GO" id="GO:0003676">
    <property type="term" value="F:nucleic acid binding"/>
    <property type="evidence" value="ECO:0007669"/>
    <property type="project" value="InterPro"/>
</dbReference>
<feature type="domain" description="CCHC-type" evidence="8">
    <location>
        <begin position="366"/>
        <end position="382"/>
    </location>
</feature>
<dbReference type="InterPro" id="IPR001878">
    <property type="entry name" value="Znf_CCHC"/>
</dbReference>
<dbReference type="InterPro" id="IPR036875">
    <property type="entry name" value="Znf_CCHC_sf"/>
</dbReference>
<evidence type="ECO:0000313" key="10">
    <source>
        <dbReference type="EMBL" id="KAJ9553852.1"/>
    </source>
</evidence>
<keyword evidence="11" id="KW-1185">Reference proteome</keyword>
<evidence type="ECO:0000259" key="8">
    <source>
        <dbReference type="PROSITE" id="PS50158"/>
    </source>
</evidence>
<evidence type="ECO:0008006" key="12">
    <source>
        <dbReference type="Google" id="ProtNLM"/>
    </source>
</evidence>
<dbReference type="Gene3D" id="3.30.420.10">
    <property type="entry name" value="Ribonuclease H-like superfamily/Ribonuclease H"/>
    <property type="match status" value="1"/>
</dbReference>
<dbReference type="InterPro" id="IPR001584">
    <property type="entry name" value="Integrase_cat-core"/>
</dbReference>
<dbReference type="Pfam" id="PF07727">
    <property type="entry name" value="RVT_2"/>
    <property type="match status" value="1"/>
</dbReference>
<dbReference type="InterPro" id="IPR012337">
    <property type="entry name" value="RNaseH-like_sf"/>
</dbReference>
<keyword evidence="2" id="KW-0479">Metal-binding</keyword>
<keyword evidence="3" id="KW-0064">Aspartyl protease</keyword>
<keyword evidence="1" id="KW-0645">Protease</keyword>
<dbReference type="PANTHER" id="PTHR42648">
    <property type="entry name" value="TRANSPOSASE, PUTATIVE-RELATED"/>
    <property type="match status" value="1"/>
</dbReference>
<dbReference type="Pfam" id="PF13976">
    <property type="entry name" value="gag_pre-integrs"/>
    <property type="match status" value="1"/>
</dbReference>
<keyword evidence="6" id="KW-0175">Coiled coil</keyword>
<reference evidence="10" key="1">
    <citation type="submission" date="2023-03" db="EMBL/GenBank/DDBJ databases">
        <title>Chromosome-scale reference genome and RAD-based genetic map of yellow starthistle (Centaurea solstitialis) reveal putative structural variation and QTLs associated with invader traits.</title>
        <authorList>
            <person name="Reatini B."/>
            <person name="Cang F.A."/>
            <person name="Jiang Q."/>
            <person name="Mckibben M.T.W."/>
            <person name="Barker M.S."/>
            <person name="Rieseberg L.H."/>
            <person name="Dlugosch K.M."/>
        </authorList>
    </citation>
    <scope>NUCLEOTIDE SEQUENCE</scope>
    <source>
        <strain evidence="10">CAN-66</strain>
        <tissue evidence="10">Leaf</tissue>
    </source>
</reference>
<dbReference type="PROSITE" id="PS50158">
    <property type="entry name" value="ZF_CCHC"/>
    <property type="match status" value="1"/>
</dbReference>
<dbReference type="InterPro" id="IPR025724">
    <property type="entry name" value="GAG-pre-integrase_dom"/>
</dbReference>
<dbReference type="Proteomes" id="UP001172457">
    <property type="component" value="Chromosome 4"/>
</dbReference>
<keyword evidence="5" id="KW-0863">Zinc-finger</keyword>
<dbReference type="SUPFAM" id="SSF56672">
    <property type="entry name" value="DNA/RNA polymerases"/>
    <property type="match status" value="1"/>
</dbReference>
<keyword evidence="5" id="KW-0862">Zinc</keyword>
<evidence type="ECO:0000256" key="2">
    <source>
        <dbReference type="ARBA" id="ARBA00022723"/>
    </source>
</evidence>
<feature type="compositionally biased region" description="Basic and acidic residues" evidence="7">
    <location>
        <begin position="314"/>
        <end position="336"/>
    </location>
</feature>
<feature type="coiled-coil region" evidence="6">
    <location>
        <begin position="1126"/>
        <end position="1185"/>
    </location>
</feature>
<dbReference type="GO" id="GO:0008270">
    <property type="term" value="F:zinc ion binding"/>
    <property type="evidence" value="ECO:0007669"/>
    <property type="project" value="UniProtKB-KW"/>
</dbReference>
<dbReference type="CDD" id="cd09272">
    <property type="entry name" value="RNase_HI_RT_Ty1"/>
    <property type="match status" value="1"/>
</dbReference>
<dbReference type="InterPro" id="IPR039537">
    <property type="entry name" value="Retrotran_Ty1/copia-like"/>
</dbReference>
<dbReference type="SUPFAM" id="SSF53098">
    <property type="entry name" value="Ribonuclease H-like"/>
    <property type="match status" value="1"/>
</dbReference>
<dbReference type="Pfam" id="PF00665">
    <property type="entry name" value="rve"/>
    <property type="match status" value="1"/>
</dbReference>
<evidence type="ECO:0000256" key="6">
    <source>
        <dbReference type="SAM" id="Coils"/>
    </source>
</evidence>
<dbReference type="InterPro" id="IPR054722">
    <property type="entry name" value="PolX-like_BBD"/>
</dbReference>
<dbReference type="PANTHER" id="PTHR42648:SF18">
    <property type="entry name" value="RETROTRANSPOSON, UNCLASSIFIED-LIKE PROTEIN"/>
    <property type="match status" value="1"/>
</dbReference>
<dbReference type="InterPro" id="IPR036397">
    <property type="entry name" value="RNaseH_sf"/>
</dbReference>
<evidence type="ECO:0000259" key="9">
    <source>
        <dbReference type="PROSITE" id="PS50994"/>
    </source>
</evidence>
<dbReference type="GO" id="GO:0015074">
    <property type="term" value="P:DNA integration"/>
    <property type="evidence" value="ECO:0007669"/>
    <property type="project" value="InterPro"/>
</dbReference>
<protein>
    <recommendedName>
        <fullName evidence="12">Retrovirus-related Pol polyprotein from transposon TNT 1-94</fullName>
    </recommendedName>
</protein>
<evidence type="ECO:0000313" key="11">
    <source>
        <dbReference type="Proteomes" id="UP001172457"/>
    </source>
</evidence>
<dbReference type="EMBL" id="JARYMX010000004">
    <property type="protein sequence ID" value="KAJ9553852.1"/>
    <property type="molecule type" value="Genomic_DNA"/>
</dbReference>
<dbReference type="GO" id="GO:0004190">
    <property type="term" value="F:aspartic-type endopeptidase activity"/>
    <property type="evidence" value="ECO:0007669"/>
    <property type="project" value="UniProtKB-KW"/>
</dbReference>
<evidence type="ECO:0000256" key="1">
    <source>
        <dbReference type="ARBA" id="ARBA00022670"/>
    </source>
</evidence>
<dbReference type="SUPFAM" id="SSF57756">
    <property type="entry name" value="Retrovirus zinc finger-like domains"/>
    <property type="match status" value="1"/>
</dbReference>
<feature type="coiled-coil region" evidence="6">
    <location>
        <begin position="1375"/>
        <end position="1484"/>
    </location>
</feature>
<comment type="caution">
    <text evidence="10">The sequence shown here is derived from an EMBL/GenBank/DDBJ whole genome shotgun (WGS) entry which is preliminary data.</text>
</comment>
<dbReference type="InterPro" id="IPR057670">
    <property type="entry name" value="SH3_retrovirus"/>
</dbReference>
<dbReference type="Pfam" id="PF22936">
    <property type="entry name" value="Pol_BBD"/>
    <property type="match status" value="1"/>
</dbReference>
<feature type="domain" description="Integrase catalytic" evidence="9">
    <location>
        <begin position="1839"/>
        <end position="2005"/>
    </location>
</feature>
<dbReference type="Gene3D" id="4.10.60.10">
    <property type="entry name" value="Zinc finger, CCHC-type"/>
    <property type="match status" value="1"/>
</dbReference>
<accession>A0AA38W9X3</accession>
<name>A0AA38W9X3_9ASTR</name>
<keyword evidence="4" id="KW-0378">Hydrolase</keyword>